<keyword evidence="3" id="KW-1185">Reference proteome</keyword>
<gene>
    <name evidence="2" type="ORF">GIB67_015220</name>
</gene>
<organism evidence="2 3">
    <name type="scientific">Kingdonia uniflora</name>
    <dbReference type="NCBI Taxonomy" id="39325"/>
    <lineage>
        <taxon>Eukaryota</taxon>
        <taxon>Viridiplantae</taxon>
        <taxon>Streptophyta</taxon>
        <taxon>Embryophyta</taxon>
        <taxon>Tracheophyta</taxon>
        <taxon>Spermatophyta</taxon>
        <taxon>Magnoliopsida</taxon>
        <taxon>Ranunculales</taxon>
        <taxon>Circaeasteraceae</taxon>
        <taxon>Kingdonia</taxon>
    </lineage>
</organism>
<protein>
    <submittedName>
        <fullName evidence="2">Uncharacterized protein</fullName>
    </submittedName>
</protein>
<dbReference type="EMBL" id="JACGCM010001245">
    <property type="protein sequence ID" value="KAF6157904.1"/>
    <property type="molecule type" value="Genomic_DNA"/>
</dbReference>
<sequence length="124" mass="13875">MSKYYPNELEIIHEYPFPEKFATSNSSCTRSSLPSKTEADFGDENKLFQFLLGVVDAPLTPIVVDKSNKPAEWEALEQRVESLERELDAAITAAPSENVPNLYSQEDKARGTQARGAKLEDICH</sequence>
<comment type="caution">
    <text evidence="2">The sequence shown here is derived from an EMBL/GenBank/DDBJ whole genome shotgun (WGS) entry which is preliminary data.</text>
</comment>
<feature type="region of interest" description="Disordered" evidence="1">
    <location>
        <begin position="96"/>
        <end position="124"/>
    </location>
</feature>
<dbReference type="Proteomes" id="UP000541444">
    <property type="component" value="Unassembled WGS sequence"/>
</dbReference>
<accession>A0A7J7MST4</accession>
<name>A0A7J7MST4_9MAGN</name>
<reference evidence="2 3" key="1">
    <citation type="journal article" date="2020" name="IScience">
        <title>Genome Sequencing of the Endangered Kingdonia uniflora (Circaeasteraceae, Ranunculales) Reveals Potential Mechanisms of Evolutionary Specialization.</title>
        <authorList>
            <person name="Sun Y."/>
            <person name="Deng T."/>
            <person name="Zhang A."/>
            <person name="Moore M.J."/>
            <person name="Landis J.B."/>
            <person name="Lin N."/>
            <person name="Zhang H."/>
            <person name="Zhang X."/>
            <person name="Huang J."/>
            <person name="Zhang X."/>
            <person name="Sun H."/>
            <person name="Wang H."/>
        </authorList>
    </citation>
    <scope>NUCLEOTIDE SEQUENCE [LARGE SCALE GENOMIC DNA]</scope>
    <source>
        <strain evidence="2">TB1705</strain>
        <tissue evidence="2">Leaf</tissue>
    </source>
</reference>
<proteinExistence type="predicted"/>
<dbReference type="AlphaFoldDB" id="A0A7J7MST4"/>
<evidence type="ECO:0000256" key="1">
    <source>
        <dbReference type="SAM" id="MobiDB-lite"/>
    </source>
</evidence>
<evidence type="ECO:0000313" key="2">
    <source>
        <dbReference type="EMBL" id="KAF6157904.1"/>
    </source>
</evidence>
<evidence type="ECO:0000313" key="3">
    <source>
        <dbReference type="Proteomes" id="UP000541444"/>
    </source>
</evidence>